<sequence length="86" mass="9631">MDKFGGLMKKKNKEKGFSEYDYVEVSKRVSDAGTIQIAAARGREGGFSFNEQFRKLLPPTKWAAEFNVAVLTVPPRSGSEWGETEK</sequence>
<name>A0ABC8KC96_ERUVS</name>
<evidence type="ECO:0000313" key="1">
    <source>
        <dbReference type="EMBL" id="CAH8356033.1"/>
    </source>
</evidence>
<protein>
    <submittedName>
        <fullName evidence="1">Uncharacterized protein</fullName>
    </submittedName>
</protein>
<gene>
    <name evidence="1" type="ORF">ERUC_LOCUS21788</name>
</gene>
<reference evidence="1 2" key="1">
    <citation type="submission" date="2022-03" db="EMBL/GenBank/DDBJ databases">
        <authorList>
            <person name="Macdonald S."/>
            <person name="Ahmed S."/>
            <person name="Newling K."/>
        </authorList>
    </citation>
    <scope>NUCLEOTIDE SEQUENCE [LARGE SCALE GENOMIC DNA]</scope>
</reference>
<keyword evidence="2" id="KW-1185">Reference proteome</keyword>
<comment type="caution">
    <text evidence="1">The sequence shown here is derived from an EMBL/GenBank/DDBJ whole genome shotgun (WGS) entry which is preliminary data.</text>
</comment>
<proteinExistence type="predicted"/>
<dbReference type="Proteomes" id="UP001642260">
    <property type="component" value="Unassembled WGS sequence"/>
</dbReference>
<accession>A0ABC8KC96</accession>
<dbReference type="EMBL" id="CAKOAT010215154">
    <property type="protein sequence ID" value="CAH8356033.1"/>
    <property type="molecule type" value="Genomic_DNA"/>
</dbReference>
<organism evidence="1 2">
    <name type="scientific">Eruca vesicaria subsp. sativa</name>
    <name type="common">Garden rocket</name>
    <name type="synonym">Eruca sativa</name>
    <dbReference type="NCBI Taxonomy" id="29727"/>
    <lineage>
        <taxon>Eukaryota</taxon>
        <taxon>Viridiplantae</taxon>
        <taxon>Streptophyta</taxon>
        <taxon>Embryophyta</taxon>
        <taxon>Tracheophyta</taxon>
        <taxon>Spermatophyta</taxon>
        <taxon>Magnoliopsida</taxon>
        <taxon>eudicotyledons</taxon>
        <taxon>Gunneridae</taxon>
        <taxon>Pentapetalae</taxon>
        <taxon>rosids</taxon>
        <taxon>malvids</taxon>
        <taxon>Brassicales</taxon>
        <taxon>Brassicaceae</taxon>
        <taxon>Brassiceae</taxon>
        <taxon>Eruca</taxon>
    </lineage>
</organism>
<evidence type="ECO:0000313" key="2">
    <source>
        <dbReference type="Proteomes" id="UP001642260"/>
    </source>
</evidence>
<dbReference type="AlphaFoldDB" id="A0ABC8KC96"/>